<dbReference type="Gene3D" id="3.40.50.300">
    <property type="entry name" value="P-loop containing nucleotide triphosphate hydrolases"/>
    <property type="match status" value="1"/>
</dbReference>
<dbReference type="AlphaFoldDB" id="A0A7K1TL03"/>
<feature type="domain" description="AAA" evidence="1">
    <location>
        <begin position="5"/>
        <end position="46"/>
    </location>
</feature>
<dbReference type="RefSeq" id="WP_157569797.1">
    <property type="nucleotide sequence ID" value="NZ_WQKZ01000009.1"/>
</dbReference>
<proteinExistence type="predicted"/>
<comment type="caution">
    <text evidence="2">The sequence shown here is derived from an EMBL/GenBank/DDBJ whole genome shotgun (WGS) entry which is preliminary data.</text>
</comment>
<evidence type="ECO:0000313" key="2">
    <source>
        <dbReference type="EMBL" id="MVN79090.1"/>
    </source>
</evidence>
<gene>
    <name evidence="2" type="ORF">GO988_22390</name>
</gene>
<dbReference type="CDD" id="cd02042">
    <property type="entry name" value="ParAB_family"/>
    <property type="match status" value="1"/>
</dbReference>
<evidence type="ECO:0000259" key="1">
    <source>
        <dbReference type="Pfam" id="PF13614"/>
    </source>
</evidence>
<accession>A0A7K1TL03</accession>
<evidence type="ECO:0000313" key="3">
    <source>
        <dbReference type="Proteomes" id="UP000441336"/>
    </source>
</evidence>
<keyword evidence="3" id="KW-1185">Reference proteome</keyword>
<protein>
    <submittedName>
        <fullName evidence="2">AAA family ATPase</fullName>
    </submittedName>
</protein>
<dbReference type="InterPro" id="IPR027417">
    <property type="entry name" value="P-loop_NTPase"/>
</dbReference>
<reference evidence="2 3" key="1">
    <citation type="submission" date="2019-12" db="EMBL/GenBank/DDBJ databases">
        <title>Hymenobacter sp. HMF4947 Genome sequencing and assembly.</title>
        <authorList>
            <person name="Kang H."/>
            <person name="Cha I."/>
            <person name="Kim H."/>
            <person name="Joh K."/>
        </authorList>
    </citation>
    <scope>NUCLEOTIDE SEQUENCE [LARGE SCALE GENOMIC DNA]</scope>
    <source>
        <strain evidence="2 3">HMF4947</strain>
    </source>
</reference>
<dbReference type="SUPFAM" id="SSF52540">
    <property type="entry name" value="P-loop containing nucleoside triphosphate hydrolases"/>
    <property type="match status" value="1"/>
</dbReference>
<sequence>MSTTKFISISSQKGGVGKTTINILAASAFHFLAKQKVAVIDCDYPQHSLQGLRDKELELLQTSPDKAAEFRALGRQAYPIESCQVKDALGLAKQMEGEFDLVFIDTPGTINVPGIIELWKQLDYIFMPMESDRLSVEATLPYAQVLEKFAKGQPGSRLKQHYAFWNKHIKSEKQEFYDRTEAYFTEQNIPFLKSRLEHSVNYKKDAMRSTMFPLAKEYQRLGISGLIKEIGGIIYGTATDGATDAVASTTANKAR</sequence>
<name>A0A7K1TL03_9BACT</name>
<dbReference type="InterPro" id="IPR050678">
    <property type="entry name" value="DNA_Partitioning_ATPase"/>
</dbReference>
<organism evidence="2 3">
    <name type="scientific">Hymenobacter ginkgonis</name>
    <dbReference type="NCBI Taxonomy" id="2682976"/>
    <lineage>
        <taxon>Bacteria</taxon>
        <taxon>Pseudomonadati</taxon>
        <taxon>Bacteroidota</taxon>
        <taxon>Cytophagia</taxon>
        <taxon>Cytophagales</taxon>
        <taxon>Hymenobacteraceae</taxon>
        <taxon>Hymenobacter</taxon>
    </lineage>
</organism>
<dbReference type="InterPro" id="IPR025669">
    <property type="entry name" value="AAA_dom"/>
</dbReference>
<dbReference type="Pfam" id="PF13614">
    <property type="entry name" value="AAA_31"/>
    <property type="match status" value="1"/>
</dbReference>
<dbReference type="EMBL" id="WQKZ01000009">
    <property type="protein sequence ID" value="MVN79090.1"/>
    <property type="molecule type" value="Genomic_DNA"/>
</dbReference>
<dbReference type="PANTHER" id="PTHR13696">
    <property type="entry name" value="P-LOOP CONTAINING NUCLEOSIDE TRIPHOSPHATE HYDROLASE"/>
    <property type="match status" value="1"/>
</dbReference>
<dbReference type="Proteomes" id="UP000441336">
    <property type="component" value="Unassembled WGS sequence"/>
</dbReference>
<dbReference type="PANTHER" id="PTHR13696:SF52">
    <property type="entry name" value="PARA FAMILY PROTEIN CT_582"/>
    <property type="match status" value="1"/>
</dbReference>